<accession>A0A5T0I872</accession>
<evidence type="ECO:0000313" key="1">
    <source>
        <dbReference type="EMBL" id="EAJ8881449.1"/>
    </source>
</evidence>
<reference evidence="1" key="1">
    <citation type="submission" date="2018-05" db="EMBL/GenBank/DDBJ databases">
        <authorList>
            <consortium name="NARMS: The National Antimicrobial Resistance Monitoring System"/>
        </authorList>
    </citation>
    <scope>NUCLEOTIDE SEQUENCE</scope>
    <source>
        <strain evidence="1">FSIS1609278</strain>
    </source>
</reference>
<organism evidence="1">
    <name type="scientific">Campylobacter jejuni</name>
    <dbReference type="NCBI Taxonomy" id="197"/>
    <lineage>
        <taxon>Bacteria</taxon>
        <taxon>Pseudomonadati</taxon>
        <taxon>Campylobacterota</taxon>
        <taxon>Epsilonproteobacteria</taxon>
        <taxon>Campylobacterales</taxon>
        <taxon>Campylobacteraceae</taxon>
        <taxon>Campylobacter</taxon>
    </lineage>
</organism>
<feature type="non-terminal residue" evidence="1">
    <location>
        <position position="115"/>
    </location>
</feature>
<name>A0A5T0I872_CAMJU</name>
<comment type="caution">
    <text evidence="1">The sequence shown here is derived from an EMBL/GenBank/DDBJ whole genome shotgun (WGS) entry which is preliminary data.</text>
</comment>
<sequence length="115" mass="13312">MGTSLNELKTGREKLEIINQVLARINSISEAIDNTRLDEVVGLKQACESLKNECLKFKNDIVDKNDDILSKYDDINKKYSNISEKYNNVNAKFDYIKEAYEDFSLNKQEIQNIKD</sequence>
<protein>
    <submittedName>
        <fullName evidence="1">Uncharacterized protein</fullName>
    </submittedName>
</protein>
<proteinExistence type="predicted"/>
<dbReference type="EMBL" id="AACBOW010000102">
    <property type="protein sequence ID" value="EAJ8881449.1"/>
    <property type="molecule type" value="Genomic_DNA"/>
</dbReference>
<dbReference type="AlphaFoldDB" id="A0A5T0I872"/>
<gene>
    <name evidence="1" type="ORF">BU977_08550</name>
</gene>